<protein>
    <submittedName>
        <fullName evidence="1">Uncharacterized protein</fullName>
    </submittedName>
</protein>
<reference evidence="1 2" key="1">
    <citation type="journal article" date="2021" name="Appl. Environ. Microbiol.">
        <title>Genetic linkage and physical mapping for an oyster mushroom Pleurotus cornucopiae and QTL analysis for the trait cap color.</title>
        <authorList>
            <person name="Zhang Y."/>
            <person name="Gao W."/>
            <person name="Sonnenberg A."/>
            <person name="Chen Q."/>
            <person name="Zhang J."/>
            <person name="Huang C."/>
        </authorList>
    </citation>
    <scope>NUCLEOTIDE SEQUENCE [LARGE SCALE GENOMIC DNA]</scope>
    <source>
        <strain evidence="1">CCMSSC00406</strain>
    </source>
</reference>
<evidence type="ECO:0000313" key="1">
    <source>
        <dbReference type="EMBL" id="KAG9227711.1"/>
    </source>
</evidence>
<organism evidence="1 2">
    <name type="scientific">Pleurotus cornucopiae</name>
    <name type="common">Cornucopia mushroom</name>
    <dbReference type="NCBI Taxonomy" id="5321"/>
    <lineage>
        <taxon>Eukaryota</taxon>
        <taxon>Fungi</taxon>
        <taxon>Dikarya</taxon>
        <taxon>Basidiomycota</taxon>
        <taxon>Agaricomycotina</taxon>
        <taxon>Agaricomycetes</taxon>
        <taxon>Agaricomycetidae</taxon>
        <taxon>Agaricales</taxon>
        <taxon>Pleurotineae</taxon>
        <taxon>Pleurotaceae</taxon>
        <taxon>Pleurotus</taxon>
    </lineage>
</organism>
<keyword evidence="2" id="KW-1185">Reference proteome</keyword>
<accession>A0ACB7JC80</accession>
<sequence length="356" mass="39231">MKILKGSIHFAYILTAVAASSEIHKARFDWDAIRYVYAFGDSYTFVQGTQGHANFSFIGDALDPSFTREQLLSNEIIAKNASIGFLSIILTEFTSPQTSSDGSNWIEFLTGCFQGRPSECSTQLWDFAFAGADIDGSLLPLHHDFTVPLTDQVKQWLNFASKVLPRPPAETLTAWWIGINDTGDTLNNATITDFTAFWRTEIESLFRSVNQAYEGGLSGAHLFINVPPEGRSPAHVGSSTGVALKGHIDLFNEVLSEHVDRFAATHPSASILRFDANAWFNEVLDHHEEYGFKNVTGYGSAIVQNLDISGTVGRVLCQFAAKTKLKASSDSGHPTERVHELLADAIKRHLQEESSK</sequence>
<name>A0ACB7JC80_PLECO</name>
<comment type="caution">
    <text evidence="1">The sequence shown here is derived from an EMBL/GenBank/DDBJ whole genome shotgun (WGS) entry which is preliminary data.</text>
</comment>
<dbReference type="EMBL" id="WQMT02000001">
    <property type="protein sequence ID" value="KAG9227711.1"/>
    <property type="molecule type" value="Genomic_DNA"/>
</dbReference>
<gene>
    <name evidence="1" type="ORF">CCMSSC00406_0000643</name>
</gene>
<dbReference type="Proteomes" id="UP000824881">
    <property type="component" value="Unassembled WGS sequence"/>
</dbReference>
<evidence type="ECO:0000313" key="2">
    <source>
        <dbReference type="Proteomes" id="UP000824881"/>
    </source>
</evidence>
<proteinExistence type="predicted"/>